<evidence type="ECO:0000313" key="2">
    <source>
        <dbReference type="Proteomes" id="UP000306319"/>
    </source>
</evidence>
<comment type="caution">
    <text evidence="1">The sequence shown here is derived from an EMBL/GenBank/DDBJ whole genome shotgun (WGS) entry which is preliminary data.</text>
</comment>
<dbReference type="EMBL" id="SRYB01000008">
    <property type="protein sequence ID" value="TGY79219.1"/>
    <property type="molecule type" value="Genomic_DNA"/>
</dbReference>
<organism evidence="1 2">
    <name type="scientific">Lepagella muris</name>
    <dbReference type="NCBI Taxonomy" id="3032870"/>
    <lineage>
        <taxon>Bacteria</taxon>
        <taxon>Pseudomonadati</taxon>
        <taxon>Bacteroidota</taxon>
        <taxon>Bacteroidia</taxon>
        <taxon>Bacteroidales</taxon>
        <taxon>Muribaculaceae</taxon>
        <taxon>Lepagella</taxon>
    </lineage>
</organism>
<reference evidence="1" key="1">
    <citation type="submission" date="2019-04" db="EMBL/GenBank/DDBJ databases">
        <title>Microbes associate with the intestines of laboratory mice.</title>
        <authorList>
            <person name="Navarre W."/>
            <person name="Wong E."/>
            <person name="Huang K."/>
            <person name="Tropini C."/>
            <person name="Ng K."/>
            <person name="Yu B."/>
        </authorList>
    </citation>
    <scope>NUCLEOTIDE SEQUENCE</scope>
    <source>
        <strain evidence="1">NM04_E33</strain>
    </source>
</reference>
<name>A0AC61RF80_9BACT</name>
<evidence type="ECO:0000313" key="1">
    <source>
        <dbReference type="EMBL" id="TGY79219.1"/>
    </source>
</evidence>
<accession>A0AC61RF80</accession>
<dbReference type="Proteomes" id="UP000306319">
    <property type="component" value="Unassembled WGS sequence"/>
</dbReference>
<gene>
    <name evidence="1" type="primary">miaA</name>
    <name evidence="1" type="ORF">E5331_07520</name>
</gene>
<dbReference type="EC" id="2.5.1.75" evidence="1"/>
<keyword evidence="2" id="KW-1185">Reference proteome</keyword>
<sequence>MIVITGPTASGKSALAVEVARRLDADVISADSRQIYRDIPIVTAAPTVEEMGGVRHHLVGMLPLDAYYSASEFERDALTVAESLFSEGRPAVVCGGSMMYVDALCHGIDDLPTVPAELRASLMEEWRERGDDWLRLRLLALDPVHYAKVDLCNMKRVFHAVEISVTAGAPYSSLITGERKKRPFDIIKVCLEGDRERLFSRINARVDNMMESGLEEEARRVYPLRHLNSLNTVGLKEMFAWFDGTFTKDEAVARMQKNTRVYAKKQLTWYKRDPGMTRLDFSDGTSANAAGIIGMVEDWKLRQKS</sequence>
<keyword evidence="1" id="KW-0808">Transferase</keyword>
<protein>
    <submittedName>
        <fullName evidence="1">tRNA (Adenosine(37)-N6)-dimethylallyltransferase MiaA</fullName>
        <ecNumber evidence="1">2.5.1.75</ecNumber>
    </submittedName>
</protein>
<proteinExistence type="predicted"/>